<dbReference type="AlphaFoldDB" id="A0A0F9RA59"/>
<accession>A0A0F9RA59</accession>
<dbReference type="EMBL" id="LAZR01003092">
    <property type="protein sequence ID" value="KKN22111.1"/>
    <property type="molecule type" value="Genomic_DNA"/>
</dbReference>
<organism evidence="1">
    <name type="scientific">marine sediment metagenome</name>
    <dbReference type="NCBI Taxonomy" id="412755"/>
    <lineage>
        <taxon>unclassified sequences</taxon>
        <taxon>metagenomes</taxon>
        <taxon>ecological metagenomes</taxon>
    </lineage>
</organism>
<comment type="caution">
    <text evidence="1">The sequence shown here is derived from an EMBL/GenBank/DDBJ whole genome shotgun (WGS) entry which is preliminary data.</text>
</comment>
<name>A0A0F9RA59_9ZZZZ</name>
<proteinExistence type="predicted"/>
<protein>
    <submittedName>
        <fullName evidence="1">Uncharacterized protein</fullName>
    </submittedName>
</protein>
<evidence type="ECO:0000313" key="1">
    <source>
        <dbReference type="EMBL" id="KKN22111.1"/>
    </source>
</evidence>
<reference evidence="1" key="1">
    <citation type="journal article" date="2015" name="Nature">
        <title>Complex archaea that bridge the gap between prokaryotes and eukaryotes.</title>
        <authorList>
            <person name="Spang A."/>
            <person name="Saw J.H."/>
            <person name="Jorgensen S.L."/>
            <person name="Zaremba-Niedzwiedzka K."/>
            <person name="Martijn J."/>
            <person name="Lind A.E."/>
            <person name="van Eijk R."/>
            <person name="Schleper C."/>
            <person name="Guy L."/>
            <person name="Ettema T.J."/>
        </authorList>
    </citation>
    <scope>NUCLEOTIDE SEQUENCE</scope>
</reference>
<gene>
    <name evidence="1" type="ORF">LCGC14_0918590</name>
</gene>
<sequence>MKWITGVIAIATFLVTVGVIAVPNPLRDALVELIAALTELIRATTG</sequence>